<dbReference type="Pfam" id="PF00300">
    <property type="entry name" value="His_Phos_1"/>
    <property type="match status" value="1"/>
</dbReference>
<dbReference type="Proteomes" id="UP000077519">
    <property type="component" value="Unassembled WGS sequence"/>
</dbReference>
<dbReference type="SMART" id="SM00855">
    <property type="entry name" value="PGAM"/>
    <property type="match status" value="1"/>
</dbReference>
<organism evidence="2 3">
    <name type="scientific">Rhodococcoides kyotonense</name>
    <dbReference type="NCBI Taxonomy" id="398843"/>
    <lineage>
        <taxon>Bacteria</taxon>
        <taxon>Bacillati</taxon>
        <taxon>Actinomycetota</taxon>
        <taxon>Actinomycetes</taxon>
        <taxon>Mycobacteriales</taxon>
        <taxon>Nocardiaceae</taxon>
        <taxon>Rhodococcoides</taxon>
    </lineage>
</organism>
<dbReference type="GO" id="GO:0016791">
    <property type="term" value="F:phosphatase activity"/>
    <property type="evidence" value="ECO:0007669"/>
    <property type="project" value="TreeGrafter"/>
</dbReference>
<comment type="caution">
    <text evidence="2">The sequence shown here is derived from an EMBL/GenBank/DDBJ whole genome shotgun (WGS) entry which is preliminary data.</text>
</comment>
<dbReference type="EMBL" id="LVHI01000023">
    <property type="protein sequence ID" value="OAK52575.1"/>
    <property type="molecule type" value="Genomic_DNA"/>
</dbReference>
<evidence type="ECO:0000313" key="3">
    <source>
        <dbReference type="Proteomes" id="UP000077519"/>
    </source>
</evidence>
<dbReference type="GO" id="GO:0005737">
    <property type="term" value="C:cytoplasm"/>
    <property type="evidence" value="ECO:0007669"/>
    <property type="project" value="TreeGrafter"/>
</dbReference>
<accession>A0A177YAM1</accession>
<dbReference type="InterPro" id="IPR050275">
    <property type="entry name" value="PGM_Phosphatase"/>
</dbReference>
<keyword evidence="3" id="KW-1185">Reference proteome</keyword>
<protein>
    <submittedName>
        <fullName evidence="2">Phosphoglycerate mutase</fullName>
    </submittedName>
</protein>
<evidence type="ECO:0000313" key="2">
    <source>
        <dbReference type="EMBL" id="OAK52575.1"/>
    </source>
</evidence>
<dbReference type="AlphaFoldDB" id="A0A177YAM1"/>
<dbReference type="RefSeq" id="WP_068428156.1">
    <property type="nucleotide sequence ID" value="NZ_LVHI01000023.1"/>
</dbReference>
<dbReference type="Gene3D" id="3.40.50.1240">
    <property type="entry name" value="Phosphoglycerate mutase-like"/>
    <property type="match status" value="1"/>
</dbReference>
<dbReference type="InterPro" id="IPR013078">
    <property type="entry name" value="His_Pase_superF_clade-1"/>
</dbReference>
<dbReference type="PANTHER" id="PTHR48100">
    <property type="entry name" value="BROAD-SPECIFICITY PHOSPHATASE YOR283W-RELATED"/>
    <property type="match status" value="1"/>
</dbReference>
<feature type="binding site" evidence="1">
    <location>
        <position position="79"/>
    </location>
    <ligand>
        <name>substrate</name>
    </ligand>
</feature>
<gene>
    <name evidence="2" type="ORF">A3K89_07095</name>
</gene>
<proteinExistence type="predicted"/>
<dbReference type="PANTHER" id="PTHR48100:SF1">
    <property type="entry name" value="HISTIDINE PHOSPHATASE FAMILY PROTEIN-RELATED"/>
    <property type="match status" value="1"/>
</dbReference>
<sequence>MLSQPRARSIDLDNPFAPLNGLCELVLVRHGEQKLSKDLSAGETVDPPLSELGERQVDAVAERLAAARVDAVYSSPLSRALRTGTAIAERHGLTPFVRSELVEYEAWQRFPADRSPFEVLPHDEIAAIFRDHIRTRRYEVFPYAEDAQAFRERVLGVVETIVDDHLGERVVVTCHGGVINAVLAHALGSGLDMPVRVHHTSLSVVRGADTRRAVQSVNDFTHVLDFQTHVGIMNQ</sequence>
<dbReference type="SUPFAM" id="SSF53254">
    <property type="entry name" value="Phosphoglycerate mutase-like"/>
    <property type="match status" value="1"/>
</dbReference>
<reference evidence="2 3" key="1">
    <citation type="submission" date="2016-03" db="EMBL/GenBank/DDBJ databases">
        <title>Genome sequence of Rhodococcus kyotonensis KB10.</title>
        <authorList>
            <person name="Jeong H."/>
            <person name="Hong C.E."/>
            <person name="Jo S.H."/>
            <person name="Park J.M."/>
        </authorList>
    </citation>
    <scope>NUCLEOTIDE SEQUENCE [LARGE SCALE GENOMIC DNA]</scope>
    <source>
        <strain evidence="2 3">KB10</strain>
    </source>
</reference>
<name>A0A177YAM1_9NOCA</name>
<dbReference type="CDD" id="cd07067">
    <property type="entry name" value="HP_PGM_like"/>
    <property type="match status" value="1"/>
</dbReference>
<evidence type="ECO:0000256" key="1">
    <source>
        <dbReference type="PIRSR" id="PIRSR613078-2"/>
    </source>
</evidence>
<dbReference type="InterPro" id="IPR029033">
    <property type="entry name" value="His_PPase_superfam"/>
</dbReference>